<keyword evidence="10 15" id="KW-0100">Branched-chain amino acid biosynthesis</keyword>
<keyword evidence="7 15" id="KW-0408">Iron</keyword>
<evidence type="ECO:0000256" key="5">
    <source>
        <dbReference type="ARBA" id="ARBA00022723"/>
    </source>
</evidence>
<comment type="pathway">
    <text evidence="12 15">Amino-acid biosynthesis; L-valine biosynthesis; L-valine from pyruvate: step 3/4.</text>
</comment>
<feature type="binding site" evidence="15">
    <location>
        <position position="491"/>
    </location>
    <ligand>
        <name>Mg(2+)</name>
        <dbReference type="ChEBI" id="CHEBI:18420"/>
    </ligand>
</feature>
<dbReference type="UniPathway" id="UPA00049">
    <property type="reaction ID" value="UER00061"/>
</dbReference>
<comment type="function">
    <text evidence="15">Functions in the biosynthesis of branched-chain amino acids. Catalyzes the dehydration of (2R,3R)-2,3-dihydroxy-3-methylpentanoate (2,3-dihydroxy-3-methylvalerate) into 2-oxo-3-methylpentanoate (2-oxo-3-methylvalerate) and of (2R)-2,3-dihydroxy-3-methylbutanoate (2,3-dihydroxyisovalerate) into 2-oxo-3-methylbutanoate (2-oxoisovalerate), the penultimate precursor to L-isoleucine and L-valine, respectively.</text>
</comment>
<dbReference type="UniPathway" id="UPA00047">
    <property type="reaction ID" value="UER00057"/>
</dbReference>
<dbReference type="AlphaFoldDB" id="A0A126QGN4"/>
<dbReference type="GO" id="GO:0009099">
    <property type="term" value="P:L-valine biosynthetic process"/>
    <property type="evidence" value="ECO:0007669"/>
    <property type="project" value="UniProtKB-UniRule"/>
</dbReference>
<keyword evidence="8 15" id="KW-0411">Iron-sulfur</keyword>
<dbReference type="SUPFAM" id="SSF143975">
    <property type="entry name" value="IlvD/EDD N-terminal domain-like"/>
    <property type="match status" value="1"/>
</dbReference>
<evidence type="ECO:0000259" key="17">
    <source>
        <dbReference type="Pfam" id="PF24877"/>
    </source>
</evidence>
<keyword evidence="3 15" id="KW-0028">Amino-acid biosynthesis</keyword>
<keyword evidence="5 15" id="KW-0479">Metal-binding</keyword>
<dbReference type="InterPro" id="IPR042096">
    <property type="entry name" value="Dihydro-acid_dehy_C"/>
</dbReference>
<dbReference type="PROSITE" id="PS00887">
    <property type="entry name" value="ILVD_EDD_2"/>
    <property type="match status" value="1"/>
</dbReference>
<comment type="catalytic activity">
    <reaction evidence="15">
        <text>(2R,3R)-2,3-dihydroxy-3-methylpentanoate = (S)-3-methyl-2-oxopentanoate + H2O</text>
        <dbReference type="Rhea" id="RHEA:27694"/>
        <dbReference type="ChEBI" id="CHEBI:15377"/>
        <dbReference type="ChEBI" id="CHEBI:35146"/>
        <dbReference type="ChEBI" id="CHEBI:49258"/>
        <dbReference type="EC" id="4.2.1.9"/>
    </reaction>
</comment>
<dbReference type="RefSeq" id="WP_071523530.1">
    <property type="nucleotide sequence ID" value="NZ_JACDXE010000022.1"/>
</dbReference>
<comment type="subunit">
    <text evidence="15">Homodimer.</text>
</comment>
<evidence type="ECO:0000256" key="8">
    <source>
        <dbReference type="ARBA" id="ARBA00023014"/>
    </source>
</evidence>
<keyword evidence="4 15" id="KW-0001">2Fe-2S</keyword>
<feature type="domain" description="Dihydroxy-acid/6-phosphogluconate dehydratase C-terminal" evidence="17">
    <location>
        <begin position="408"/>
        <end position="604"/>
    </location>
</feature>
<name>A0A126QGN4_PASMD</name>
<comment type="cofactor">
    <cofactor evidence="15">
        <name>[2Fe-2S] cluster</name>
        <dbReference type="ChEBI" id="CHEBI:190135"/>
    </cofactor>
    <text evidence="15">Binds 1 [2Fe-2S] cluster per subunit. This cluster acts as a Lewis acid cofactor.</text>
</comment>
<dbReference type="InterPro" id="IPR000581">
    <property type="entry name" value="ILV_EDD_N"/>
</dbReference>
<comment type="cofactor">
    <cofactor evidence="1 15">
        <name>Mg(2+)</name>
        <dbReference type="ChEBI" id="CHEBI:18420"/>
    </cofactor>
</comment>
<dbReference type="Pfam" id="PF00920">
    <property type="entry name" value="ILVD_EDD_N"/>
    <property type="match status" value="1"/>
</dbReference>
<evidence type="ECO:0000259" key="16">
    <source>
        <dbReference type="Pfam" id="PF00920"/>
    </source>
</evidence>
<dbReference type="GO" id="GO:0051537">
    <property type="term" value="F:2 iron, 2 sulfur cluster binding"/>
    <property type="evidence" value="ECO:0007669"/>
    <property type="project" value="UniProtKB-UniRule"/>
</dbReference>
<feature type="modified residue" description="N6-carboxylysine" evidence="15">
    <location>
        <position position="124"/>
    </location>
</feature>
<dbReference type="GO" id="GO:0005829">
    <property type="term" value="C:cytosol"/>
    <property type="evidence" value="ECO:0007669"/>
    <property type="project" value="TreeGrafter"/>
</dbReference>
<evidence type="ECO:0000256" key="9">
    <source>
        <dbReference type="ARBA" id="ARBA00023239"/>
    </source>
</evidence>
<evidence type="ECO:0000256" key="14">
    <source>
        <dbReference type="ARBA" id="ARBA00029490"/>
    </source>
</evidence>
<proteinExistence type="inferred from homology"/>
<dbReference type="NCBIfam" id="TIGR00110">
    <property type="entry name" value="ilvD"/>
    <property type="match status" value="1"/>
</dbReference>
<reference evidence="18" key="1">
    <citation type="submission" date="2015-01" db="EMBL/GenBank/DDBJ databases">
        <title>Draft genome sequence of Pasteurella multocida isolated from alpaca pneumonia.</title>
        <authorList>
            <person name="Maturrano L."/>
            <person name="Hurtado R."/>
            <person name="Allasi N."/>
            <person name="Juscamayta E."/>
            <person name="Fernandez D."/>
            <person name="Maximiliano J."/>
            <person name="Rimac R."/>
            <person name="Rosadio R."/>
        </authorList>
    </citation>
    <scope>NUCLEOTIDE SEQUENCE</scope>
    <source>
        <strain evidence="18">UNMSM</strain>
    </source>
</reference>
<comment type="catalytic activity">
    <reaction evidence="11">
        <text>(2R)-2,3-dihydroxy-3-methylbutanoate = 3-methyl-2-oxobutanoate + H2O</text>
        <dbReference type="Rhea" id="RHEA:24809"/>
        <dbReference type="ChEBI" id="CHEBI:11851"/>
        <dbReference type="ChEBI" id="CHEBI:15377"/>
        <dbReference type="ChEBI" id="CHEBI:49072"/>
        <dbReference type="EC" id="4.2.1.9"/>
    </reaction>
    <physiologicalReaction direction="left-to-right" evidence="11">
        <dbReference type="Rhea" id="RHEA:24810"/>
    </physiologicalReaction>
</comment>
<feature type="binding site" description="via carbamate group" evidence="15">
    <location>
        <position position="124"/>
    </location>
    <ligand>
        <name>Mg(2+)</name>
        <dbReference type="ChEBI" id="CHEBI:18420"/>
    </ligand>
</feature>
<sequence length="611" mass="65473">MPKLRSATSTQGRNMAGARALWRATGMKENDFGKPIIAVVNSFTQFVPGHVHLKDMGQLVAREIEKAGGVAKEFNTIAVDDGIAMGHGGMLYSLPSRDLIADSVEYMVNAHCADAMVCISNCDKITPGMLMAALRLNIPCVFVSGGPMEAGKTKLSDKIIKLDLVDAMIQGANPNVSDEDSAQIERSACPTCGSCSGMFTANSMNCLTEALGLSLPGNGSCLATHADRKQLFLDAGKQVVELCKRYYEQEDDSVLPRSIANKKAFENAMSLDIAMGGSTNTVLHLLAAAQEAEVDFTMADIDRLSRQVPCLSKVAPNTQKYHMEDVHRAGGIMAILGELDRANLLHNDTRTVLGMSLAEQIAKYDIVLTKDEAIHKFFRAGPAGIRTTEAFSQDCRWDTVDDDRENGCIRSKTFAYSQDGGLAMLSGNLAMDGCIVKTAGVDDSILKFTGDAIVFESQEDAVAGILGGKVQAGHVVVIRYEGPKGGPGMQEMLYPTSYLKSMGLGKACALLTDGRFSGGTSGLSIGHCSPEAAAGGLIGLVKDGDKIEIDIPNRSIQLCVAEEELAQRRAEQDKLGWQPVNRQREVSFALKVYGHFATSADKGAVRDKTKI</sequence>
<dbReference type="HAMAP" id="MF_00012">
    <property type="entry name" value="IlvD"/>
    <property type="match status" value="1"/>
</dbReference>
<evidence type="ECO:0000256" key="10">
    <source>
        <dbReference type="ARBA" id="ARBA00023304"/>
    </source>
</evidence>
<comment type="caution">
    <text evidence="15">Lacks conserved residue(s) required for the propagation of feature annotation.</text>
</comment>
<feature type="active site" description="Proton acceptor" evidence="15">
    <location>
        <position position="517"/>
    </location>
</feature>
<comment type="similarity">
    <text evidence="2 15">Belongs to the IlvD/Edd family.</text>
</comment>
<dbReference type="InterPro" id="IPR056740">
    <property type="entry name" value="ILV_EDD_C"/>
</dbReference>
<dbReference type="SUPFAM" id="SSF52016">
    <property type="entry name" value="LeuD/IlvD-like"/>
    <property type="match status" value="1"/>
</dbReference>
<dbReference type="GO" id="GO:0000287">
    <property type="term" value="F:magnesium ion binding"/>
    <property type="evidence" value="ECO:0007669"/>
    <property type="project" value="UniProtKB-UniRule"/>
</dbReference>
<dbReference type="GO" id="GO:0009097">
    <property type="term" value="P:isoleucine biosynthetic process"/>
    <property type="evidence" value="ECO:0007669"/>
    <property type="project" value="UniProtKB-UniRule"/>
</dbReference>
<dbReference type="EMBL" id="KP659876">
    <property type="protein sequence ID" value="AMK07715.1"/>
    <property type="molecule type" value="Genomic_DNA"/>
</dbReference>
<evidence type="ECO:0000313" key="18">
    <source>
        <dbReference type="EMBL" id="AMK07715.1"/>
    </source>
</evidence>
<evidence type="ECO:0000256" key="4">
    <source>
        <dbReference type="ARBA" id="ARBA00022714"/>
    </source>
</evidence>
<evidence type="ECO:0000256" key="7">
    <source>
        <dbReference type="ARBA" id="ARBA00023004"/>
    </source>
</evidence>
<dbReference type="PANTHER" id="PTHR43661:SF3">
    <property type="entry name" value="D-XYLONATE DEHYDRATASE YAGF-RELATED"/>
    <property type="match status" value="1"/>
</dbReference>
<dbReference type="Pfam" id="PF24877">
    <property type="entry name" value="ILV_EDD_C"/>
    <property type="match status" value="1"/>
</dbReference>
<evidence type="ECO:0000256" key="12">
    <source>
        <dbReference type="ARBA" id="ARBA00029436"/>
    </source>
</evidence>
<evidence type="ECO:0000256" key="3">
    <source>
        <dbReference type="ARBA" id="ARBA00022605"/>
    </source>
</evidence>
<dbReference type="PANTHER" id="PTHR43661">
    <property type="entry name" value="D-XYLONATE DEHYDRATASE"/>
    <property type="match status" value="1"/>
</dbReference>
<feature type="binding site" evidence="15">
    <location>
        <position position="81"/>
    </location>
    <ligand>
        <name>Mg(2+)</name>
        <dbReference type="ChEBI" id="CHEBI:18420"/>
    </ligand>
</feature>
<keyword evidence="6 15" id="KW-0460">Magnesium</keyword>
<dbReference type="FunFam" id="3.50.30.80:FF:000001">
    <property type="entry name" value="Dihydroxy-acid dehydratase"/>
    <property type="match status" value="1"/>
</dbReference>
<feature type="domain" description="Dihydroxy-acid/6-phosphogluconate dehydratase N-terminal" evidence="16">
    <location>
        <begin position="34"/>
        <end position="359"/>
    </location>
</feature>
<evidence type="ECO:0000256" key="1">
    <source>
        <dbReference type="ARBA" id="ARBA00001946"/>
    </source>
</evidence>
<dbReference type="InterPro" id="IPR037237">
    <property type="entry name" value="IlvD/EDD_N"/>
</dbReference>
<dbReference type="InterPro" id="IPR004404">
    <property type="entry name" value="DihydroxyA_deHydtase"/>
</dbReference>
<keyword evidence="9 15" id="KW-0456">Lyase</keyword>
<dbReference type="Gene3D" id="3.50.30.80">
    <property type="entry name" value="IlvD/EDD C-terminal domain-like"/>
    <property type="match status" value="1"/>
</dbReference>
<dbReference type="PROSITE" id="PS00886">
    <property type="entry name" value="ILVD_EDD_1"/>
    <property type="match status" value="1"/>
</dbReference>
<evidence type="ECO:0000256" key="2">
    <source>
        <dbReference type="ARBA" id="ARBA00006486"/>
    </source>
</evidence>
<accession>A0A126QGN4</accession>
<gene>
    <name evidence="15 18" type="primary">ilvD</name>
</gene>
<evidence type="ECO:0000256" key="13">
    <source>
        <dbReference type="ARBA" id="ARBA00029437"/>
    </source>
</evidence>
<organism evidence="18">
    <name type="scientific">Pasteurella multocida</name>
    <dbReference type="NCBI Taxonomy" id="747"/>
    <lineage>
        <taxon>Bacteria</taxon>
        <taxon>Pseudomonadati</taxon>
        <taxon>Pseudomonadota</taxon>
        <taxon>Gammaproteobacteria</taxon>
        <taxon>Pasteurellales</taxon>
        <taxon>Pasteurellaceae</taxon>
        <taxon>Pasteurella</taxon>
    </lineage>
</organism>
<feature type="binding site" evidence="15">
    <location>
        <position position="123"/>
    </location>
    <ligand>
        <name>Mg(2+)</name>
        <dbReference type="ChEBI" id="CHEBI:18420"/>
    </ligand>
</feature>
<dbReference type="NCBIfam" id="NF009103">
    <property type="entry name" value="PRK12448.1"/>
    <property type="match status" value="1"/>
</dbReference>
<dbReference type="EC" id="4.2.1.9" evidence="14 15"/>
<protein>
    <recommendedName>
        <fullName evidence="14 15">Dihydroxy-acid dehydratase</fullName>
        <shortName evidence="15">DAD</shortName>
        <ecNumber evidence="14 15">4.2.1.9</ecNumber>
    </recommendedName>
</protein>
<dbReference type="GO" id="GO:0004160">
    <property type="term" value="F:dihydroxy-acid dehydratase activity"/>
    <property type="evidence" value="ECO:0007669"/>
    <property type="project" value="UniProtKB-UniRule"/>
</dbReference>
<comment type="pathway">
    <text evidence="13 15">Amino-acid biosynthesis; L-isoleucine biosynthesis; L-isoleucine from 2-oxobutanoate: step 3/4.</text>
</comment>
<evidence type="ECO:0000256" key="15">
    <source>
        <dbReference type="HAMAP-Rule" id="MF_00012"/>
    </source>
</evidence>
<dbReference type="InterPro" id="IPR020558">
    <property type="entry name" value="DiOHA_6PGluconate_deHydtase_CS"/>
</dbReference>
<evidence type="ECO:0000256" key="11">
    <source>
        <dbReference type="ARBA" id="ARBA00029304"/>
    </source>
</evidence>
<evidence type="ECO:0000256" key="6">
    <source>
        <dbReference type="ARBA" id="ARBA00022842"/>
    </source>
</evidence>